<dbReference type="SMART" id="SM00487">
    <property type="entry name" value="DEXDc"/>
    <property type="match status" value="1"/>
</dbReference>
<evidence type="ECO:0000256" key="10">
    <source>
        <dbReference type="ARBA" id="ARBA00023159"/>
    </source>
</evidence>
<dbReference type="PROSITE" id="PS51194">
    <property type="entry name" value="HELICASE_CTER"/>
    <property type="match status" value="1"/>
</dbReference>
<evidence type="ECO:0000259" key="17">
    <source>
        <dbReference type="PROSITE" id="PS51192"/>
    </source>
</evidence>
<evidence type="ECO:0000256" key="3">
    <source>
        <dbReference type="ARBA" id="ARBA00019805"/>
    </source>
</evidence>
<dbReference type="FunFam" id="3.40.50.10810:FF:000051">
    <property type="entry name" value="Helicase SWR1"/>
    <property type="match status" value="1"/>
</dbReference>
<evidence type="ECO:0000256" key="14">
    <source>
        <dbReference type="RuleBase" id="RU368001"/>
    </source>
</evidence>
<feature type="compositionally biased region" description="Basic residues" evidence="16">
    <location>
        <begin position="19"/>
        <end position="30"/>
    </location>
</feature>
<feature type="region of interest" description="Disordered" evidence="16">
    <location>
        <begin position="1070"/>
        <end position="1151"/>
    </location>
</feature>
<evidence type="ECO:0000256" key="4">
    <source>
        <dbReference type="ARBA" id="ARBA00022741"/>
    </source>
</evidence>
<evidence type="ECO:0000256" key="2">
    <source>
        <dbReference type="ARBA" id="ARBA00007025"/>
    </source>
</evidence>
<keyword evidence="5 14" id="KW-0227">DNA damage</keyword>
<dbReference type="GO" id="GO:0003677">
    <property type="term" value="F:DNA binding"/>
    <property type="evidence" value="ECO:0007669"/>
    <property type="project" value="UniProtKB-UniRule"/>
</dbReference>
<evidence type="ECO:0000256" key="1">
    <source>
        <dbReference type="ARBA" id="ARBA00004123"/>
    </source>
</evidence>
<dbReference type="Pfam" id="PF00176">
    <property type="entry name" value="SNF2-rel_dom"/>
    <property type="match status" value="1"/>
</dbReference>
<dbReference type="InterPro" id="IPR001650">
    <property type="entry name" value="Helicase_C-like"/>
</dbReference>
<dbReference type="InterPro" id="IPR050520">
    <property type="entry name" value="INO80/SWR1_helicase"/>
</dbReference>
<feature type="domain" description="DBINO" evidence="19">
    <location>
        <begin position="77"/>
        <end position="192"/>
    </location>
</feature>
<keyword evidence="15" id="KW-0175">Coiled coil</keyword>
<dbReference type="EC" id="3.6.4.-" evidence="14"/>
<keyword evidence="9 14" id="KW-0238">DNA-binding</keyword>
<evidence type="ECO:0000256" key="15">
    <source>
        <dbReference type="SAM" id="Coils"/>
    </source>
</evidence>
<dbReference type="GO" id="GO:0005524">
    <property type="term" value="F:ATP binding"/>
    <property type="evidence" value="ECO:0007669"/>
    <property type="project" value="UniProtKB-UniRule"/>
</dbReference>
<evidence type="ECO:0000256" key="9">
    <source>
        <dbReference type="ARBA" id="ARBA00023125"/>
    </source>
</evidence>
<reference evidence="20" key="1">
    <citation type="journal article" date="2020" name="J. Eukaryot. Microbiol.">
        <title>De novo Sequencing, Assembly and Annotation of the Transcriptome for the Free-Living Testate Amoeba Arcella intermedia.</title>
        <authorList>
            <person name="Ribeiro G.M."/>
            <person name="Porfirio-Sousa A.L."/>
            <person name="Maurer-Alcala X.X."/>
            <person name="Katz L.A."/>
            <person name="Lahr D.J.G."/>
        </authorList>
    </citation>
    <scope>NUCLEOTIDE SEQUENCE</scope>
</reference>
<feature type="domain" description="Helicase C-terminal" evidence="18">
    <location>
        <begin position="897"/>
        <end position="1052"/>
    </location>
</feature>
<dbReference type="Gene3D" id="3.40.50.300">
    <property type="entry name" value="P-loop containing nucleotide triphosphate hydrolases"/>
    <property type="match status" value="1"/>
</dbReference>
<dbReference type="AlphaFoldDB" id="A0A6B2KWX7"/>
<dbReference type="PANTHER" id="PTHR45685">
    <property type="entry name" value="HELICASE SRCAP-RELATED"/>
    <property type="match status" value="1"/>
</dbReference>
<keyword evidence="7 14" id="KW-0067">ATP-binding</keyword>
<keyword evidence="8" id="KW-0805">Transcription regulation</keyword>
<dbReference type="PANTHER" id="PTHR45685:SF2">
    <property type="entry name" value="CHROMATIN-REMODELING ATPASE INO80"/>
    <property type="match status" value="1"/>
</dbReference>
<evidence type="ECO:0000256" key="12">
    <source>
        <dbReference type="ARBA" id="ARBA00023204"/>
    </source>
</evidence>
<feature type="compositionally biased region" description="Basic and acidic residues" evidence="16">
    <location>
        <begin position="31"/>
        <end position="40"/>
    </location>
</feature>
<keyword evidence="12 14" id="KW-0234">DNA repair</keyword>
<keyword evidence="10" id="KW-0010">Activator</keyword>
<evidence type="ECO:0000256" key="16">
    <source>
        <dbReference type="SAM" id="MobiDB-lite"/>
    </source>
</evidence>
<evidence type="ECO:0000256" key="7">
    <source>
        <dbReference type="ARBA" id="ARBA00022840"/>
    </source>
</evidence>
<dbReference type="Pfam" id="PF00271">
    <property type="entry name" value="Helicase_C"/>
    <property type="match status" value="1"/>
</dbReference>
<dbReference type="InterPro" id="IPR049730">
    <property type="entry name" value="SNF2/RAD54-like_C"/>
</dbReference>
<dbReference type="PROSITE" id="PS51413">
    <property type="entry name" value="DBINO"/>
    <property type="match status" value="1"/>
</dbReference>
<dbReference type="GO" id="GO:0042393">
    <property type="term" value="F:histone binding"/>
    <property type="evidence" value="ECO:0007669"/>
    <property type="project" value="TreeGrafter"/>
</dbReference>
<comment type="similarity">
    <text evidence="2 14">Belongs to the SNF2/RAD54 helicase family.</text>
</comment>
<feature type="compositionally biased region" description="Basic and acidic residues" evidence="16">
    <location>
        <begin position="1109"/>
        <end position="1119"/>
    </location>
</feature>
<dbReference type="InterPro" id="IPR020838">
    <property type="entry name" value="DBINO"/>
</dbReference>
<keyword evidence="6 14" id="KW-0378">Hydrolase</keyword>
<accession>A0A6B2KWX7</accession>
<dbReference type="InterPro" id="IPR014001">
    <property type="entry name" value="Helicase_ATP-bd"/>
</dbReference>
<comment type="catalytic activity">
    <reaction evidence="14">
        <text>ATP + H2O = ADP + phosphate + H(+)</text>
        <dbReference type="Rhea" id="RHEA:13065"/>
        <dbReference type="ChEBI" id="CHEBI:15377"/>
        <dbReference type="ChEBI" id="CHEBI:15378"/>
        <dbReference type="ChEBI" id="CHEBI:30616"/>
        <dbReference type="ChEBI" id="CHEBI:43474"/>
        <dbReference type="ChEBI" id="CHEBI:456216"/>
    </reaction>
</comment>
<evidence type="ECO:0000256" key="8">
    <source>
        <dbReference type="ARBA" id="ARBA00023015"/>
    </source>
</evidence>
<evidence type="ECO:0000256" key="13">
    <source>
        <dbReference type="ARBA" id="ARBA00023242"/>
    </source>
</evidence>
<feature type="domain" description="Helicase ATP-binding" evidence="17">
    <location>
        <begin position="294"/>
        <end position="466"/>
    </location>
</feature>
<keyword evidence="11" id="KW-0804">Transcription</keyword>
<evidence type="ECO:0000259" key="18">
    <source>
        <dbReference type="PROSITE" id="PS51194"/>
    </source>
</evidence>
<dbReference type="PROSITE" id="PS51192">
    <property type="entry name" value="HELICASE_ATP_BIND_1"/>
    <property type="match status" value="1"/>
</dbReference>
<feature type="compositionally biased region" description="Polar residues" evidence="16">
    <location>
        <begin position="1137"/>
        <end position="1151"/>
    </location>
</feature>
<proteinExistence type="inferred from homology"/>
<organism evidence="20">
    <name type="scientific">Arcella intermedia</name>
    <dbReference type="NCBI Taxonomy" id="1963864"/>
    <lineage>
        <taxon>Eukaryota</taxon>
        <taxon>Amoebozoa</taxon>
        <taxon>Tubulinea</taxon>
        <taxon>Elardia</taxon>
        <taxon>Arcellinida</taxon>
        <taxon>Sphaerothecina</taxon>
        <taxon>Arcellidae</taxon>
        <taxon>Arcella</taxon>
    </lineage>
</organism>
<dbReference type="CDD" id="cd18793">
    <property type="entry name" value="SF2_C_SNF"/>
    <property type="match status" value="1"/>
</dbReference>
<comment type="subcellular location">
    <subcellularLocation>
        <location evidence="1 14">Nucleus</location>
    </subcellularLocation>
</comment>
<dbReference type="GO" id="GO:0006281">
    <property type="term" value="P:DNA repair"/>
    <property type="evidence" value="ECO:0007669"/>
    <property type="project" value="UniProtKB-UniRule"/>
</dbReference>
<evidence type="ECO:0000256" key="6">
    <source>
        <dbReference type="ARBA" id="ARBA00022801"/>
    </source>
</evidence>
<protein>
    <recommendedName>
        <fullName evidence="3 14">Chromatin-remodeling ATPase INO80</fullName>
        <ecNumber evidence="14">3.6.4.-</ecNumber>
    </recommendedName>
</protein>
<dbReference type="GO" id="GO:0006338">
    <property type="term" value="P:chromatin remodeling"/>
    <property type="evidence" value="ECO:0007669"/>
    <property type="project" value="UniProtKB-UniRule"/>
</dbReference>
<dbReference type="GO" id="GO:0016887">
    <property type="term" value="F:ATP hydrolysis activity"/>
    <property type="evidence" value="ECO:0007669"/>
    <property type="project" value="TreeGrafter"/>
</dbReference>
<dbReference type="Pfam" id="PF13892">
    <property type="entry name" value="DBINO"/>
    <property type="match status" value="1"/>
</dbReference>
<evidence type="ECO:0000313" key="20">
    <source>
        <dbReference type="EMBL" id="NDV29125.1"/>
    </source>
</evidence>
<dbReference type="Gene3D" id="3.40.50.10810">
    <property type="entry name" value="Tandem AAA-ATPase domain"/>
    <property type="match status" value="1"/>
</dbReference>
<feature type="region of interest" description="Disordered" evidence="16">
    <location>
        <begin position="13"/>
        <end position="44"/>
    </location>
</feature>
<dbReference type="InterPro" id="IPR038718">
    <property type="entry name" value="SNF2-like_sf"/>
</dbReference>
<feature type="coiled-coil region" evidence="15">
    <location>
        <begin position="144"/>
        <end position="171"/>
    </location>
</feature>
<dbReference type="SMART" id="SM00490">
    <property type="entry name" value="HELICc"/>
    <property type="match status" value="1"/>
</dbReference>
<name>A0A6B2KWX7_9EUKA</name>
<sequence length="1151" mass="133285">MDSVFDSGQFTAMNIKKSRENKKKQKRKLKEMKEKEENNVEKVPNPPVEEEVELDVVVRKITGPSEGIIVEQKWHQLWIHMAQDELVKSCIQWKNNRRNHLLTHKKRAVGVQEEVFKKLKKVKAAQNNANSRCKKLSSKIGTYLRKNEGKVVEQRKKRQALQNEKERQAKKLNYLLTKTELYSHFMAKRVDAQDNIEDISDMANSNLNPTEEDKEMMQSALKDAKKAMEDQINKTIAFEKSTAVHRSDNGMESTDDIALIKDELDVSDIGLIQEPRIFKGELKIYQKKGLTWLVNLYNHSINGILADEMGLGKTVQTIAFLTYLAETKGIWGPFLVIAPKSTLPNWAREVTTFTDHLKILPYWGNKKQRTTLRKFMVPNMMYSKNAAFHVLITSYHLIVQDFQYFKDIKWEYMILDEAQAIKSAQSQRWNSLLNLKECRNRLLLTGTPIQNNMAELWALLHFIMPTLFDNHAEFADWFSKDIESHAENKASLNKHQLNRLYMVLKPFMLRRVKKDVLNEMPPKSEIELKCSLTPLQQHLYDGIKKRLSIADLLGKARAGKNLQHLMNLVMQFRKVCNHPEILERKKMKSPLCIAGGDWGSADNKVVVVGNSSFFKFSLPRIVYRECLFPNFLNRLCTGFFDTFHEKWLFNRLSIFSRRNIVDSLRPKESKSKDGEYLEPVSDCWSFLRFIDKSPSDIEEVWSFDNLLARWNNAFQDIQHSYALRFYAHNEFTDIECDYSSDITPVNTYSRLLIYNVFGNMSQANLHLSPNLAGTIKTVEDRLFELKHIVGSTKIYLPSTICPLIKYECSDIQFQKKQNQLMYNPWMTKVICGKNYNGPFQKANLNNPMIQVISSTRLPTLNPQIFGLCKPLFKKISYADLYFPRYSDLVASCGKMKLLDKLLFKLKKDRHRVLVYSQMTTMLDILEDFLGSRGYKYVRLDGQCSLDDRRDVVDLFQTDDSIFVFLLSTRAGGLGINLTAADTVIFYDSDWNPTIDSQAMDRAHRLGQTKPVTVYRLITQKTVEERIIVRAKQKSTIQNLVIEGGNFEMSDEQIWSESDVIDLLIDDENPGAQKKRKHNSFTGFVPRKKRSPKKPVAAKERNPNPLSSKELFEPTTDTHKTIRTPSTTLQFAPAPQVQFHNSFPSWPTPLQQ</sequence>
<keyword evidence="13" id="KW-0539">Nucleus</keyword>
<evidence type="ECO:0000256" key="5">
    <source>
        <dbReference type="ARBA" id="ARBA00022763"/>
    </source>
</evidence>
<dbReference type="SUPFAM" id="SSF52540">
    <property type="entry name" value="P-loop containing nucleoside triphosphate hydrolases"/>
    <property type="match status" value="2"/>
</dbReference>
<dbReference type="GO" id="GO:0031011">
    <property type="term" value="C:Ino80 complex"/>
    <property type="evidence" value="ECO:0007669"/>
    <property type="project" value="UniProtKB-UniRule"/>
</dbReference>
<evidence type="ECO:0000259" key="19">
    <source>
        <dbReference type="PROSITE" id="PS51413"/>
    </source>
</evidence>
<dbReference type="InterPro" id="IPR000330">
    <property type="entry name" value="SNF2_N"/>
</dbReference>
<dbReference type="EMBL" id="GIBP01000156">
    <property type="protein sequence ID" value="NDV29125.1"/>
    <property type="molecule type" value="Transcribed_RNA"/>
</dbReference>
<comment type="function">
    <text evidence="14">ATPase component of the INO80 complex which remodels chromatin by shifting nucleosomes and is involved in DNA repair.</text>
</comment>
<keyword evidence="4" id="KW-0547">Nucleotide-binding</keyword>
<dbReference type="InterPro" id="IPR027417">
    <property type="entry name" value="P-loop_NTPase"/>
</dbReference>
<evidence type="ECO:0000256" key="11">
    <source>
        <dbReference type="ARBA" id="ARBA00023163"/>
    </source>
</evidence>
<comment type="subunit">
    <text evidence="14">Component of the INO80 chromatin-remodeling complex.</text>
</comment>
<comment type="domain">
    <text evidence="14">The DBINO region is involved in binding to DNA.</text>
</comment>